<dbReference type="GO" id="GO:0004797">
    <property type="term" value="F:thymidine kinase activity"/>
    <property type="evidence" value="ECO:0007669"/>
    <property type="project" value="UniProtKB-EC"/>
</dbReference>
<keyword evidence="12" id="KW-1185">Reference proteome</keyword>
<reference evidence="11 12" key="1">
    <citation type="submission" date="2018-03" db="EMBL/GenBank/DDBJ databases">
        <title>Genomic Encyclopedia of Archaeal and Bacterial Type Strains, Phase II (KMG-II): from individual species to whole genera.</title>
        <authorList>
            <person name="Goeker M."/>
        </authorList>
    </citation>
    <scope>NUCLEOTIDE SEQUENCE [LARGE SCALE GENOMIC DNA]</scope>
    <source>
        <strain evidence="11 12">DSM 100065</strain>
    </source>
</reference>
<comment type="catalytic activity">
    <reaction evidence="9">
        <text>thymidine + ATP = dTMP + ADP + H(+)</text>
        <dbReference type="Rhea" id="RHEA:19129"/>
        <dbReference type="ChEBI" id="CHEBI:15378"/>
        <dbReference type="ChEBI" id="CHEBI:17748"/>
        <dbReference type="ChEBI" id="CHEBI:30616"/>
        <dbReference type="ChEBI" id="CHEBI:63528"/>
        <dbReference type="ChEBI" id="CHEBI:456216"/>
        <dbReference type="EC" id="2.7.1.21"/>
    </reaction>
</comment>
<keyword evidence="4 9" id="KW-0808">Transferase</keyword>
<evidence type="ECO:0000256" key="7">
    <source>
        <dbReference type="ARBA" id="ARBA00022840"/>
    </source>
</evidence>
<name>A0A2T0ZWI2_9ACTN</name>
<keyword evidence="7 9" id="KW-0067">ATP-binding</keyword>
<evidence type="ECO:0000256" key="10">
    <source>
        <dbReference type="RuleBase" id="RU004165"/>
    </source>
</evidence>
<dbReference type="EC" id="2.7.1.21" evidence="2 9"/>
<dbReference type="Pfam" id="PF00265">
    <property type="entry name" value="TK"/>
    <property type="match status" value="1"/>
</dbReference>
<evidence type="ECO:0000256" key="8">
    <source>
        <dbReference type="PIRSR" id="PIRSR035805-1"/>
    </source>
</evidence>
<evidence type="ECO:0000313" key="12">
    <source>
        <dbReference type="Proteomes" id="UP000237752"/>
    </source>
</evidence>
<proteinExistence type="inferred from homology"/>
<gene>
    <name evidence="11" type="ORF">CLV47_1143</name>
</gene>
<dbReference type="SUPFAM" id="SSF52540">
    <property type="entry name" value="P-loop containing nucleoside triphosphate hydrolases"/>
    <property type="match status" value="1"/>
</dbReference>
<dbReference type="GO" id="GO:0071897">
    <property type="term" value="P:DNA biosynthetic process"/>
    <property type="evidence" value="ECO:0007669"/>
    <property type="project" value="UniProtKB-KW"/>
</dbReference>
<dbReference type="InterPro" id="IPR027417">
    <property type="entry name" value="P-loop_NTPase"/>
</dbReference>
<evidence type="ECO:0000256" key="4">
    <source>
        <dbReference type="ARBA" id="ARBA00022679"/>
    </source>
</evidence>
<dbReference type="GO" id="GO:0005524">
    <property type="term" value="F:ATP binding"/>
    <property type="evidence" value="ECO:0007669"/>
    <property type="project" value="UniProtKB-KW"/>
</dbReference>
<dbReference type="PIRSF" id="PIRSF035805">
    <property type="entry name" value="TK_cell"/>
    <property type="match status" value="1"/>
</dbReference>
<dbReference type="NCBIfam" id="NF003297">
    <property type="entry name" value="PRK04296.1-2"/>
    <property type="match status" value="1"/>
</dbReference>
<evidence type="ECO:0000256" key="6">
    <source>
        <dbReference type="ARBA" id="ARBA00022777"/>
    </source>
</evidence>
<dbReference type="Gene3D" id="3.40.50.300">
    <property type="entry name" value="P-loop containing nucleotide triphosphate hydrolases"/>
    <property type="match status" value="1"/>
</dbReference>
<evidence type="ECO:0000256" key="9">
    <source>
        <dbReference type="RuleBase" id="RU000544"/>
    </source>
</evidence>
<keyword evidence="6 9" id="KW-0418">Kinase</keyword>
<sequence>MSENPSALSSVPAAGARRGLPASAQLRYFYGPMDCGKSTLALQIDHNHARQGRHGLLLTQNDRSAAPVISSRMGMGRPAIDVTDQMDVRRVVRDLWAQGQRVDYIIVDEAQFLQVCQIDQLAELVDGSDVDVYAFGLITDFRSQLFPGSKRLLELADEVTRLQVEVLCWCGRLGAFNGRVVGRILVKEGAQVMVADTAPGEAWDVNGVRQDDDVRYQVLCRRHWRAGDLGPGSAAQDVLPMSPS</sequence>
<evidence type="ECO:0000256" key="1">
    <source>
        <dbReference type="ARBA" id="ARBA00007587"/>
    </source>
</evidence>
<evidence type="ECO:0000256" key="3">
    <source>
        <dbReference type="ARBA" id="ARBA00022634"/>
    </source>
</evidence>
<feature type="active site" description="Proton acceptor" evidence="8">
    <location>
        <position position="109"/>
    </location>
</feature>
<evidence type="ECO:0000256" key="5">
    <source>
        <dbReference type="ARBA" id="ARBA00022741"/>
    </source>
</evidence>
<dbReference type="EMBL" id="PVUE01000014">
    <property type="protein sequence ID" value="PRZ40706.1"/>
    <property type="molecule type" value="Genomic_DNA"/>
</dbReference>
<dbReference type="InterPro" id="IPR001267">
    <property type="entry name" value="Thymidine_kinase"/>
</dbReference>
<keyword evidence="5 9" id="KW-0547">Nucleotide-binding</keyword>
<dbReference type="GO" id="GO:0005829">
    <property type="term" value="C:cytosol"/>
    <property type="evidence" value="ECO:0007669"/>
    <property type="project" value="TreeGrafter"/>
</dbReference>
<dbReference type="OrthoDB" id="9781579at2"/>
<comment type="caution">
    <text evidence="11">The sequence shown here is derived from an EMBL/GenBank/DDBJ whole genome shotgun (WGS) entry which is preliminary data.</text>
</comment>
<protein>
    <recommendedName>
        <fullName evidence="2 9">Thymidine kinase</fullName>
        <ecNumber evidence="2 9">2.7.1.21</ecNumber>
    </recommendedName>
</protein>
<dbReference type="AlphaFoldDB" id="A0A2T0ZWI2"/>
<keyword evidence="3 9" id="KW-0237">DNA synthesis</keyword>
<dbReference type="RefSeq" id="WP_106349891.1">
    <property type="nucleotide sequence ID" value="NZ_PVUE01000014.1"/>
</dbReference>
<comment type="similarity">
    <text evidence="1 10">Belongs to the thymidine kinase family.</text>
</comment>
<dbReference type="PANTHER" id="PTHR11441">
    <property type="entry name" value="THYMIDINE KINASE"/>
    <property type="match status" value="1"/>
</dbReference>
<organism evidence="11 12">
    <name type="scientific">Antricoccus suffuscus</name>
    <dbReference type="NCBI Taxonomy" id="1629062"/>
    <lineage>
        <taxon>Bacteria</taxon>
        <taxon>Bacillati</taxon>
        <taxon>Actinomycetota</taxon>
        <taxon>Actinomycetes</taxon>
        <taxon>Geodermatophilales</taxon>
        <taxon>Antricoccaceae</taxon>
        <taxon>Antricoccus</taxon>
    </lineage>
</organism>
<dbReference type="Proteomes" id="UP000237752">
    <property type="component" value="Unassembled WGS sequence"/>
</dbReference>
<evidence type="ECO:0000313" key="11">
    <source>
        <dbReference type="EMBL" id="PRZ40706.1"/>
    </source>
</evidence>
<dbReference type="GO" id="GO:0046104">
    <property type="term" value="P:thymidine metabolic process"/>
    <property type="evidence" value="ECO:0007669"/>
    <property type="project" value="TreeGrafter"/>
</dbReference>
<accession>A0A2T0ZWI2</accession>
<evidence type="ECO:0000256" key="2">
    <source>
        <dbReference type="ARBA" id="ARBA00012118"/>
    </source>
</evidence>
<dbReference type="PANTHER" id="PTHR11441:SF0">
    <property type="entry name" value="THYMIDINE KINASE, CYTOSOLIC"/>
    <property type="match status" value="1"/>
</dbReference>